<keyword evidence="1" id="KW-0472">Membrane</keyword>
<organism evidence="3">
    <name type="scientific">Caenorhabditis brenneri</name>
    <name type="common">Nematode worm</name>
    <dbReference type="NCBI Taxonomy" id="135651"/>
    <lineage>
        <taxon>Eukaryota</taxon>
        <taxon>Metazoa</taxon>
        <taxon>Ecdysozoa</taxon>
        <taxon>Nematoda</taxon>
        <taxon>Chromadorea</taxon>
        <taxon>Rhabditida</taxon>
        <taxon>Rhabditina</taxon>
        <taxon>Rhabditomorpha</taxon>
        <taxon>Rhabditoidea</taxon>
        <taxon>Rhabditidae</taxon>
        <taxon>Peloderinae</taxon>
        <taxon>Caenorhabditis</taxon>
    </lineage>
</organism>
<reference evidence="3" key="1">
    <citation type="submission" date="2011-07" db="EMBL/GenBank/DDBJ databases">
        <authorList>
            <consortium name="Caenorhabditis brenneri Sequencing and Analysis Consortium"/>
            <person name="Wilson R.K."/>
        </authorList>
    </citation>
    <scope>NUCLEOTIDE SEQUENCE [LARGE SCALE GENOMIC DNA]</scope>
    <source>
        <strain evidence="3">PB2801</strain>
    </source>
</reference>
<evidence type="ECO:0000313" key="3">
    <source>
        <dbReference type="Proteomes" id="UP000008068"/>
    </source>
</evidence>
<proteinExistence type="predicted"/>
<evidence type="ECO:0000256" key="1">
    <source>
        <dbReference type="SAM" id="Phobius"/>
    </source>
</evidence>
<feature type="transmembrane region" description="Helical" evidence="1">
    <location>
        <begin position="20"/>
        <end position="40"/>
    </location>
</feature>
<accession>G0NZK0</accession>
<keyword evidence="3" id="KW-1185">Reference proteome</keyword>
<keyword evidence="1" id="KW-0812">Transmembrane</keyword>
<dbReference type="Proteomes" id="UP000008068">
    <property type="component" value="Unassembled WGS sequence"/>
</dbReference>
<keyword evidence="1" id="KW-1133">Transmembrane helix</keyword>
<name>G0NZK0_CAEBE</name>
<dbReference type="InParanoid" id="G0NZK0"/>
<dbReference type="AlphaFoldDB" id="G0NZK0"/>
<protein>
    <submittedName>
        <fullName evidence="2">Uncharacterized protein</fullName>
    </submittedName>
</protein>
<gene>
    <name evidence="2" type="ORF">CAEBREN_15343</name>
</gene>
<dbReference type="HOGENOM" id="CLU_3225074_0_0_1"/>
<dbReference type="EMBL" id="GL379990">
    <property type="protein sequence ID" value="EGT41229.1"/>
    <property type="molecule type" value="Genomic_DNA"/>
</dbReference>
<sequence length="44" mass="5112">MDAVILRELPDPANCPRVLSVSRFMFTVIIAILLYSRLCFRNTR</sequence>
<evidence type="ECO:0000313" key="2">
    <source>
        <dbReference type="EMBL" id="EGT41229.1"/>
    </source>
</evidence>